<keyword evidence="2" id="KW-1185">Reference proteome</keyword>
<accession>A0A9W8WVV8</accession>
<name>A0A9W8WVV8_9PLEO</name>
<comment type="caution">
    <text evidence="1">The sequence shown here is derived from an EMBL/GenBank/DDBJ whole genome shotgun (WGS) entry which is preliminary data.</text>
</comment>
<proteinExistence type="predicted"/>
<organism evidence="1 2">
    <name type="scientific">Didymella glomerata</name>
    <dbReference type="NCBI Taxonomy" id="749621"/>
    <lineage>
        <taxon>Eukaryota</taxon>
        <taxon>Fungi</taxon>
        <taxon>Dikarya</taxon>
        <taxon>Ascomycota</taxon>
        <taxon>Pezizomycotina</taxon>
        <taxon>Dothideomycetes</taxon>
        <taxon>Pleosporomycetidae</taxon>
        <taxon>Pleosporales</taxon>
        <taxon>Pleosporineae</taxon>
        <taxon>Didymellaceae</taxon>
        <taxon>Didymella</taxon>
    </lineage>
</organism>
<protein>
    <submittedName>
        <fullName evidence="1">Uncharacterized protein</fullName>
    </submittedName>
</protein>
<evidence type="ECO:0000313" key="2">
    <source>
        <dbReference type="Proteomes" id="UP001140562"/>
    </source>
</evidence>
<reference evidence="1" key="1">
    <citation type="submission" date="2022-10" db="EMBL/GenBank/DDBJ databases">
        <title>Tapping the CABI collections for fungal endophytes: first genome assemblies for Collariella, Neodidymelliopsis, Ascochyta clinopodiicola, Didymella pomorum, Didymosphaeria variabile, Neocosmospora piperis and Neocucurbitaria cava.</title>
        <authorList>
            <person name="Hill R."/>
        </authorList>
    </citation>
    <scope>NUCLEOTIDE SEQUENCE</scope>
    <source>
        <strain evidence="1">IMI 360193</strain>
    </source>
</reference>
<gene>
    <name evidence="1" type="ORF">N0V87_006933</name>
</gene>
<evidence type="ECO:0000313" key="1">
    <source>
        <dbReference type="EMBL" id="KAJ4334389.1"/>
    </source>
</evidence>
<dbReference type="Proteomes" id="UP001140562">
    <property type="component" value="Unassembled WGS sequence"/>
</dbReference>
<dbReference type="EMBL" id="JAPEUV010000078">
    <property type="protein sequence ID" value="KAJ4334389.1"/>
    <property type="molecule type" value="Genomic_DNA"/>
</dbReference>
<dbReference type="OrthoDB" id="3440338at2759"/>
<sequence length="370" mass="41910">MQGQNQGAVAASNDARRRRWVHLLGSQHYEPVIFDVLNDELTKYMNSRAVDPTDIISHMRECALILASAPKVFLAAVEGNLVSRMTLDADLQAEYAVMQQRANYQPSIYIHLLADEEGQAPSPVQYLLIRDMIEDYISGCPSEHAHQIDDITPPFVLLEASIQGYRKYLSTQSTNRSIKRLAVFNRLIAGIVSRCAQLPPHLQNHPLSYPPSEVGYALNAHKRLAQHRAHQSSNYVMNLVEDICTYLFRTKVLPQHFKMHQYTVYLIFRPGQAAITEIFCSGLLQCWVDLGGFNAYPAGRSVASSQRVTFEEWEAFRTIARELSPLKGNMEVLKERAETWRKALDWEDGNEEEKMANEALETAVGSMDVI</sequence>
<dbReference type="AlphaFoldDB" id="A0A9W8WVV8"/>